<dbReference type="OrthoDB" id="9805416at2"/>
<dbReference type="PROSITE" id="PS00670">
    <property type="entry name" value="D_2_HYDROXYACID_DH_2"/>
    <property type="match status" value="1"/>
</dbReference>
<sequence length="322" mass="34557">MKIVVLDGYTLNPGDLDWSGLHALGEVTVYDRTPAELVVERARDADLVLTNKTPLRAESLERLPKLTYIGVLATGYDVVDVSAAESLGMTVTNVPNYGTDSVAQFVFALILELTNRVGLHNDSVHGGAWSASPDFCYWRSPLTELAGKTLGIIGVGRIGSRTAEIAAAFGMKVKGYVPRTKTLPAGSPIELADMDEVLQSSDFLSLHCPLTDDTRELVNRATIAKMKPTAFVINTARGALIREVDLADALREGRLAGAALDVLTREPPEASPLFGLSNCVITPHIAWASREARARLLRQAVDNVRGFLDGAPTNVVRPAGAK</sequence>
<dbReference type="InterPro" id="IPR036291">
    <property type="entry name" value="NAD(P)-bd_dom_sf"/>
</dbReference>
<evidence type="ECO:0000259" key="6">
    <source>
        <dbReference type="Pfam" id="PF02826"/>
    </source>
</evidence>
<dbReference type="InterPro" id="IPR050418">
    <property type="entry name" value="D-iso_2-hydroxyacid_DH_PdxB"/>
</dbReference>
<dbReference type="GO" id="GO:0051287">
    <property type="term" value="F:NAD binding"/>
    <property type="evidence" value="ECO:0007669"/>
    <property type="project" value="InterPro"/>
</dbReference>
<name>A0A5R9GC55_9BACL</name>
<dbReference type="Proteomes" id="UP000309676">
    <property type="component" value="Unassembled WGS sequence"/>
</dbReference>
<dbReference type="SUPFAM" id="SSF51735">
    <property type="entry name" value="NAD(P)-binding Rossmann-fold domains"/>
    <property type="match status" value="1"/>
</dbReference>
<keyword evidence="8" id="KW-1185">Reference proteome</keyword>
<dbReference type="InterPro" id="IPR006139">
    <property type="entry name" value="D-isomer_2_OHA_DH_cat_dom"/>
</dbReference>
<feature type="domain" description="D-isomer specific 2-hydroxyacid dehydrogenase NAD-binding" evidence="6">
    <location>
        <begin position="107"/>
        <end position="286"/>
    </location>
</feature>
<comment type="similarity">
    <text evidence="1 4">Belongs to the D-isomer specific 2-hydroxyacid dehydrogenase family.</text>
</comment>
<gene>
    <name evidence="7" type="ORF">FE782_08600</name>
</gene>
<proteinExistence type="inferred from homology"/>
<dbReference type="GO" id="GO:0016616">
    <property type="term" value="F:oxidoreductase activity, acting on the CH-OH group of donors, NAD or NADP as acceptor"/>
    <property type="evidence" value="ECO:0007669"/>
    <property type="project" value="InterPro"/>
</dbReference>
<evidence type="ECO:0000256" key="1">
    <source>
        <dbReference type="ARBA" id="ARBA00005854"/>
    </source>
</evidence>
<dbReference type="FunFam" id="3.40.50.720:FF:000203">
    <property type="entry name" value="D-3-phosphoglycerate dehydrogenase (SerA)"/>
    <property type="match status" value="1"/>
</dbReference>
<dbReference type="InterPro" id="IPR029753">
    <property type="entry name" value="D-isomer_DH_CS"/>
</dbReference>
<reference evidence="7 8" key="1">
    <citation type="submission" date="2019-05" db="EMBL/GenBank/DDBJ databases">
        <authorList>
            <person name="Narsing Rao M.P."/>
            <person name="Li W.J."/>
        </authorList>
    </citation>
    <scope>NUCLEOTIDE SEQUENCE [LARGE SCALE GENOMIC DNA]</scope>
    <source>
        <strain evidence="7 8">SYSU_K30003</strain>
    </source>
</reference>
<dbReference type="AlphaFoldDB" id="A0A5R9GC55"/>
<evidence type="ECO:0000313" key="7">
    <source>
        <dbReference type="EMBL" id="TLS52679.1"/>
    </source>
</evidence>
<evidence type="ECO:0000256" key="2">
    <source>
        <dbReference type="ARBA" id="ARBA00023002"/>
    </source>
</evidence>
<evidence type="ECO:0000256" key="3">
    <source>
        <dbReference type="ARBA" id="ARBA00023027"/>
    </source>
</evidence>
<dbReference type="SUPFAM" id="SSF52283">
    <property type="entry name" value="Formate/glycerate dehydrogenase catalytic domain-like"/>
    <property type="match status" value="1"/>
</dbReference>
<dbReference type="RefSeq" id="WP_138193670.1">
    <property type="nucleotide sequence ID" value="NZ_VCIW01000004.1"/>
</dbReference>
<keyword evidence="3" id="KW-0520">NAD</keyword>
<evidence type="ECO:0000259" key="5">
    <source>
        <dbReference type="Pfam" id="PF00389"/>
    </source>
</evidence>
<dbReference type="PANTHER" id="PTHR43761:SF1">
    <property type="entry name" value="D-ISOMER SPECIFIC 2-HYDROXYACID DEHYDROGENASE CATALYTIC DOMAIN-CONTAINING PROTEIN-RELATED"/>
    <property type="match status" value="1"/>
</dbReference>
<dbReference type="Pfam" id="PF02826">
    <property type="entry name" value="2-Hacid_dh_C"/>
    <property type="match status" value="1"/>
</dbReference>
<organism evidence="7 8">
    <name type="scientific">Paenibacillus antri</name>
    <dbReference type="NCBI Taxonomy" id="2582848"/>
    <lineage>
        <taxon>Bacteria</taxon>
        <taxon>Bacillati</taxon>
        <taxon>Bacillota</taxon>
        <taxon>Bacilli</taxon>
        <taxon>Bacillales</taxon>
        <taxon>Paenibacillaceae</taxon>
        <taxon>Paenibacillus</taxon>
    </lineage>
</organism>
<dbReference type="Pfam" id="PF00389">
    <property type="entry name" value="2-Hacid_dh"/>
    <property type="match status" value="1"/>
</dbReference>
<dbReference type="PANTHER" id="PTHR43761">
    <property type="entry name" value="D-ISOMER SPECIFIC 2-HYDROXYACID DEHYDROGENASE FAMILY PROTEIN (AFU_ORTHOLOGUE AFUA_1G13630)"/>
    <property type="match status" value="1"/>
</dbReference>
<dbReference type="EMBL" id="VCIW01000004">
    <property type="protein sequence ID" value="TLS52679.1"/>
    <property type="molecule type" value="Genomic_DNA"/>
</dbReference>
<protein>
    <submittedName>
        <fullName evidence="7">D-2-hydroxyacid dehydrogenase</fullName>
    </submittedName>
</protein>
<comment type="caution">
    <text evidence="7">The sequence shown here is derived from an EMBL/GenBank/DDBJ whole genome shotgun (WGS) entry which is preliminary data.</text>
</comment>
<dbReference type="InterPro" id="IPR006140">
    <property type="entry name" value="D-isomer_DH_NAD-bd"/>
</dbReference>
<dbReference type="Gene3D" id="3.40.50.720">
    <property type="entry name" value="NAD(P)-binding Rossmann-like Domain"/>
    <property type="match status" value="2"/>
</dbReference>
<accession>A0A5R9GC55</accession>
<keyword evidence="2 4" id="KW-0560">Oxidoreductase</keyword>
<feature type="domain" description="D-isomer specific 2-hydroxyacid dehydrogenase catalytic" evidence="5">
    <location>
        <begin position="22"/>
        <end position="316"/>
    </location>
</feature>
<evidence type="ECO:0000313" key="8">
    <source>
        <dbReference type="Proteomes" id="UP000309676"/>
    </source>
</evidence>
<evidence type="ECO:0000256" key="4">
    <source>
        <dbReference type="RuleBase" id="RU003719"/>
    </source>
</evidence>
<dbReference type="CDD" id="cd12162">
    <property type="entry name" value="2-Hacid_dh_4"/>
    <property type="match status" value="1"/>
</dbReference>